<evidence type="ECO:0000313" key="6">
    <source>
        <dbReference type="EMBL" id="OQR93416.1"/>
    </source>
</evidence>
<evidence type="ECO:0000256" key="3">
    <source>
        <dbReference type="PROSITE-ProRule" id="PRU10007"/>
    </source>
</evidence>
<gene>
    <name evidence="6" type="ORF">ACHHYP_02543</name>
</gene>
<dbReference type="PROSITE" id="PS00687">
    <property type="entry name" value="ALDEHYDE_DEHYDR_GLU"/>
    <property type="match status" value="1"/>
</dbReference>
<dbReference type="FunFam" id="3.40.309.10:FF:000012">
    <property type="entry name" value="Betaine aldehyde dehydrogenase"/>
    <property type="match status" value="1"/>
</dbReference>
<evidence type="ECO:0000256" key="1">
    <source>
        <dbReference type="ARBA" id="ARBA00009986"/>
    </source>
</evidence>
<dbReference type="InterPro" id="IPR029510">
    <property type="entry name" value="Ald_DH_CS_GLU"/>
</dbReference>
<protein>
    <submittedName>
        <fullName evidence="6">Betaine aldehyde dehydrogenase</fullName>
    </submittedName>
</protein>
<accession>A0A1V9Z606</accession>
<dbReference type="GO" id="GO:0016620">
    <property type="term" value="F:oxidoreductase activity, acting on the aldehyde or oxo group of donors, NAD or NADP as acceptor"/>
    <property type="evidence" value="ECO:0007669"/>
    <property type="project" value="InterPro"/>
</dbReference>
<feature type="domain" description="Aldehyde dehydrogenase" evidence="5">
    <location>
        <begin position="29"/>
        <end position="475"/>
    </location>
</feature>
<feature type="active site" evidence="3">
    <location>
        <position position="250"/>
    </location>
</feature>
<dbReference type="InterPro" id="IPR015590">
    <property type="entry name" value="Aldehyde_DH_dom"/>
</dbReference>
<dbReference type="PANTHER" id="PTHR11699">
    <property type="entry name" value="ALDEHYDE DEHYDROGENASE-RELATED"/>
    <property type="match status" value="1"/>
</dbReference>
<dbReference type="EMBL" id="JNBR01000410">
    <property type="protein sequence ID" value="OQR93416.1"/>
    <property type="molecule type" value="Genomic_DNA"/>
</dbReference>
<name>A0A1V9Z606_ACHHY</name>
<dbReference type="OrthoDB" id="310895at2759"/>
<dbReference type="Pfam" id="PF00171">
    <property type="entry name" value="Aldedh"/>
    <property type="match status" value="1"/>
</dbReference>
<dbReference type="STRING" id="1202772.A0A1V9Z606"/>
<keyword evidence="2 4" id="KW-0560">Oxidoreductase</keyword>
<dbReference type="Gene3D" id="3.40.309.10">
    <property type="entry name" value="Aldehyde Dehydrogenase, Chain A, domain 2"/>
    <property type="match status" value="1"/>
</dbReference>
<evidence type="ECO:0000313" key="7">
    <source>
        <dbReference type="Proteomes" id="UP000243579"/>
    </source>
</evidence>
<evidence type="ECO:0000256" key="2">
    <source>
        <dbReference type="ARBA" id="ARBA00023002"/>
    </source>
</evidence>
<dbReference type="InterPro" id="IPR016162">
    <property type="entry name" value="Ald_DH_N"/>
</dbReference>
<dbReference type="InterPro" id="IPR016163">
    <property type="entry name" value="Ald_DH_C"/>
</dbReference>
<dbReference type="InterPro" id="IPR016161">
    <property type="entry name" value="Ald_DH/histidinol_DH"/>
</dbReference>
<dbReference type="SUPFAM" id="SSF53720">
    <property type="entry name" value="ALDH-like"/>
    <property type="match status" value="1"/>
</dbReference>
<reference evidence="6 7" key="1">
    <citation type="journal article" date="2014" name="Genome Biol. Evol.">
        <title>The secreted proteins of Achlya hypogyna and Thraustotheca clavata identify the ancestral oomycete secretome and reveal gene acquisitions by horizontal gene transfer.</title>
        <authorList>
            <person name="Misner I."/>
            <person name="Blouin N."/>
            <person name="Leonard G."/>
            <person name="Richards T.A."/>
            <person name="Lane C.E."/>
        </authorList>
    </citation>
    <scope>NUCLEOTIDE SEQUENCE [LARGE SCALE GENOMIC DNA]</scope>
    <source>
        <strain evidence="6 7">ATCC 48635</strain>
    </source>
</reference>
<dbReference type="AlphaFoldDB" id="A0A1V9Z606"/>
<keyword evidence="7" id="KW-1185">Reference proteome</keyword>
<dbReference type="Gene3D" id="3.40.605.10">
    <property type="entry name" value="Aldehyde Dehydrogenase, Chain A, domain 1"/>
    <property type="match status" value="1"/>
</dbReference>
<sequence length="487" mass="51755">MTSTAVRHVKAFVHGKTVEGRGRLRSLLSAHSGVPITQFHDVDEAQVKAAVESSAAAQPAWAALAPATRADILRKAAHLVSKHSAELQKLESLDTGRVIAEMEGDIASAIDCLNHFAGMAPTFGGQMLDVQSPNWGYTRREPFGVTAGIGAWNYPLQSAAWKSAPALAFGNSMVFKPSEETPLSALRLAQLYVDAGVPPGVFNVVLGAGDVGTALVDHEAVRKVSFTGSVATGRRVYAACANGLKPATMELGGKSALLVFADADLHEAVSGAMLGNWFSNGQVCSNGTRVFVERSVHDAFVEQLVERTMRLNVGDPLDFTSEIGPMIHAAHLDKVQGYVQAGQLEGATLVYGGTRPAGLETGNYILPAIFTGATDDMRIVKEEIFGMVMTILPFDSEVEAVTRANASPFGLSAGVFTNDLKRAHRVVANLHVGTSWINTYNIAPVELPWGGYKASGIGRENGLAGAHAWTQLKSVYVEMDKVPCPYA</sequence>
<dbReference type="NCBIfam" id="NF009725">
    <property type="entry name" value="PRK13252.1"/>
    <property type="match status" value="1"/>
</dbReference>
<comment type="caution">
    <text evidence="6">The sequence shown here is derived from an EMBL/GenBank/DDBJ whole genome shotgun (WGS) entry which is preliminary data.</text>
</comment>
<organism evidence="6 7">
    <name type="scientific">Achlya hypogyna</name>
    <name type="common">Oomycete</name>
    <name type="synonym">Protoachlya hypogyna</name>
    <dbReference type="NCBI Taxonomy" id="1202772"/>
    <lineage>
        <taxon>Eukaryota</taxon>
        <taxon>Sar</taxon>
        <taxon>Stramenopiles</taxon>
        <taxon>Oomycota</taxon>
        <taxon>Saprolegniomycetes</taxon>
        <taxon>Saprolegniales</taxon>
        <taxon>Achlyaceae</taxon>
        <taxon>Achlya</taxon>
    </lineage>
</organism>
<dbReference type="Proteomes" id="UP000243579">
    <property type="component" value="Unassembled WGS sequence"/>
</dbReference>
<evidence type="ECO:0000256" key="4">
    <source>
        <dbReference type="RuleBase" id="RU003345"/>
    </source>
</evidence>
<dbReference type="FunFam" id="3.40.605.10:FF:000007">
    <property type="entry name" value="NAD/NADP-dependent betaine aldehyde dehydrogenase"/>
    <property type="match status" value="1"/>
</dbReference>
<proteinExistence type="inferred from homology"/>
<comment type="similarity">
    <text evidence="1 4">Belongs to the aldehyde dehydrogenase family.</text>
</comment>
<evidence type="ECO:0000259" key="5">
    <source>
        <dbReference type="Pfam" id="PF00171"/>
    </source>
</evidence>